<proteinExistence type="predicted"/>
<protein>
    <submittedName>
        <fullName evidence="3">Uncharacterized protein LOC111115106</fullName>
    </submittedName>
</protein>
<evidence type="ECO:0000256" key="1">
    <source>
        <dbReference type="SAM" id="SignalP"/>
    </source>
</evidence>
<dbReference type="OrthoDB" id="6132489at2759"/>
<name>A0A8B8C1G3_CRAVI</name>
<sequence>MPSIRTSVLFTSSITFIKILQVVGLVPYITDNSSERLNLDDGKWVGAVSSRESLWAEAAYNHVKKLNCSDIFFTSSKECQRLMLVPKTSFIVHVAPFSPPGQYDVILPDEKLTRRNTHEGVLVFDPYPHANFGHLVIVFVVDVRSKFKCAHKKGIYIDSTGDCLTFALKKRCKNAIKRNSKRKHWARRCEINFLPVVHIRKSSKSQHAKSDENYNYLKCWKDIKGFGKCPELRPENETKDVICNPIRDNTKRCSTTHETVHTSCRVFEICDQAVMLSGGWNRETSSVRFKKNLAEFYVMLRNYGFRKRNIKIFYANGAYNFHIPGEQAHQVHPAAMKFAFRYHVQKLCRVPHCVNSLVIYLNSPAKNDGTSLLWDIDNDGIADKSEEYTIRELKEDLELCAANYVHLIVDQSFSGDIADAFRNSKRHRNVIVFASGANNEYAYSDEYSRHWTRSNHTFQCTWDIHEHSKNAIKHSTPEVKEGERGEVRTTIFGAPCNVYPPFSSKELKQDFLGCQALPTALWIKKLLSSSEETEFGQDYANEPWV</sequence>
<dbReference type="PANTHER" id="PTHR35842">
    <property type="entry name" value="SI:CH211-67E16.11"/>
    <property type="match status" value="1"/>
</dbReference>
<dbReference type="PANTHER" id="PTHR35842:SF1">
    <property type="entry name" value="SI:CH211-67E16.11"/>
    <property type="match status" value="1"/>
</dbReference>
<evidence type="ECO:0000313" key="2">
    <source>
        <dbReference type="Proteomes" id="UP000694844"/>
    </source>
</evidence>
<keyword evidence="1" id="KW-0732">Signal</keyword>
<accession>A0A8B8C1G3</accession>
<feature type="chain" id="PRO_5034402530" evidence="1">
    <location>
        <begin position="25"/>
        <end position="545"/>
    </location>
</feature>
<reference evidence="3" key="1">
    <citation type="submission" date="2025-08" db="UniProtKB">
        <authorList>
            <consortium name="RefSeq"/>
        </authorList>
    </citation>
    <scope>IDENTIFICATION</scope>
    <source>
        <tissue evidence="3">Whole sample</tissue>
    </source>
</reference>
<dbReference type="RefSeq" id="XP_022309415.1">
    <property type="nucleotide sequence ID" value="XM_022453707.1"/>
</dbReference>
<dbReference type="GeneID" id="111115106"/>
<evidence type="ECO:0000313" key="3">
    <source>
        <dbReference type="RefSeq" id="XP_022309415.1"/>
    </source>
</evidence>
<dbReference type="AlphaFoldDB" id="A0A8B8C1G3"/>
<dbReference type="Proteomes" id="UP000694844">
    <property type="component" value="Chromosome 9"/>
</dbReference>
<feature type="signal peptide" evidence="1">
    <location>
        <begin position="1"/>
        <end position="24"/>
    </location>
</feature>
<keyword evidence="2" id="KW-1185">Reference proteome</keyword>
<dbReference type="KEGG" id="cvn:111115106"/>
<organism evidence="2 3">
    <name type="scientific">Crassostrea virginica</name>
    <name type="common">Eastern oyster</name>
    <dbReference type="NCBI Taxonomy" id="6565"/>
    <lineage>
        <taxon>Eukaryota</taxon>
        <taxon>Metazoa</taxon>
        <taxon>Spiralia</taxon>
        <taxon>Lophotrochozoa</taxon>
        <taxon>Mollusca</taxon>
        <taxon>Bivalvia</taxon>
        <taxon>Autobranchia</taxon>
        <taxon>Pteriomorphia</taxon>
        <taxon>Ostreida</taxon>
        <taxon>Ostreoidea</taxon>
        <taxon>Ostreidae</taxon>
        <taxon>Crassostrea</taxon>
    </lineage>
</organism>
<gene>
    <name evidence="3" type="primary">LOC111115106</name>
</gene>